<dbReference type="AlphaFoldDB" id="A0A9W8DXE9"/>
<feature type="region of interest" description="Disordered" evidence="1">
    <location>
        <begin position="75"/>
        <end position="118"/>
    </location>
</feature>
<comment type="caution">
    <text evidence="2">The sequence shown here is derived from an EMBL/GenBank/DDBJ whole genome shotgun (WGS) entry which is preliminary data.</text>
</comment>
<dbReference type="InterPro" id="IPR035896">
    <property type="entry name" value="AN1-like_Znf"/>
</dbReference>
<reference evidence="2" key="1">
    <citation type="submission" date="2022-07" db="EMBL/GenBank/DDBJ databases">
        <title>Phylogenomic reconstructions and comparative analyses of Kickxellomycotina fungi.</title>
        <authorList>
            <person name="Reynolds N.K."/>
            <person name="Stajich J.E."/>
            <person name="Barry K."/>
            <person name="Grigoriev I.V."/>
            <person name="Crous P."/>
            <person name="Smith M.E."/>
        </authorList>
    </citation>
    <scope>NUCLEOTIDE SEQUENCE</scope>
    <source>
        <strain evidence="2">NBRC 100468</strain>
    </source>
</reference>
<feature type="region of interest" description="Disordered" evidence="1">
    <location>
        <begin position="169"/>
        <end position="190"/>
    </location>
</feature>
<dbReference type="Gene3D" id="4.10.1110.10">
    <property type="entry name" value="AN1-like Zinc finger"/>
    <property type="match status" value="1"/>
</dbReference>
<feature type="compositionally biased region" description="Low complexity" evidence="1">
    <location>
        <begin position="88"/>
        <end position="109"/>
    </location>
</feature>
<dbReference type="SUPFAM" id="SSF118310">
    <property type="entry name" value="AN1-like Zinc finger"/>
    <property type="match status" value="1"/>
</dbReference>
<evidence type="ECO:0000313" key="3">
    <source>
        <dbReference type="Proteomes" id="UP001150538"/>
    </source>
</evidence>
<dbReference type="OrthoDB" id="10477952at2759"/>
<name>A0A9W8DXE9_9FUNG</name>
<protein>
    <recommendedName>
        <fullName evidence="4">AN1-type domain-containing protein</fullName>
    </recommendedName>
</protein>
<dbReference type="Proteomes" id="UP001150538">
    <property type="component" value="Unassembled WGS sequence"/>
</dbReference>
<accession>A0A9W8DXE9</accession>
<keyword evidence="3" id="KW-1185">Reference proteome</keyword>
<dbReference type="EMBL" id="JANBPU010000002">
    <property type="protein sequence ID" value="KAJ1921880.1"/>
    <property type="molecule type" value="Genomic_DNA"/>
</dbReference>
<evidence type="ECO:0000256" key="1">
    <source>
        <dbReference type="SAM" id="MobiDB-lite"/>
    </source>
</evidence>
<gene>
    <name evidence="2" type="ORF">H4219_000226</name>
</gene>
<evidence type="ECO:0008006" key="4">
    <source>
        <dbReference type="Google" id="ProtNLM"/>
    </source>
</evidence>
<evidence type="ECO:0000313" key="2">
    <source>
        <dbReference type="EMBL" id="KAJ1921880.1"/>
    </source>
</evidence>
<sequence>MCSQCYRETNKGLDKGKSHLILLHSRAKSCNLGGQPTGVDASSLALAKEQAERVSEKTGLKTASLPVAPPSVVAQAAATEVEPEVTLSSPKAPSTPTSQTQTKTSAPASPKATPSKDKCWHPNCRTTVRRTHKMITKCQCGAFYCLTHKASTVTHNCEFNRQRGEAILKKNNQNSGRNVPSGGRSFTRLD</sequence>
<organism evidence="2 3">
    <name type="scientific">Mycoemilia scoparia</name>
    <dbReference type="NCBI Taxonomy" id="417184"/>
    <lineage>
        <taxon>Eukaryota</taxon>
        <taxon>Fungi</taxon>
        <taxon>Fungi incertae sedis</taxon>
        <taxon>Zoopagomycota</taxon>
        <taxon>Kickxellomycotina</taxon>
        <taxon>Kickxellomycetes</taxon>
        <taxon>Kickxellales</taxon>
        <taxon>Kickxellaceae</taxon>
        <taxon>Mycoemilia</taxon>
    </lineage>
</organism>
<proteinExistence type="predicted"/>